<sequence>MRRIAEARIGSSVVSREGHALLARFDRIVVAFVAAAKTTPAPVELWKKWGQRVVSTYVSQDGSFGYALQAGNPHLTVAAYVCQHAVVLAPASWAEAGGHARRVALAESTLGVPCGPRILRVDLLMLQP</sequence>
<evidence type="ECO:0000313" key="2">
    <source>
        <dbReference type="Proteomes" id="UP000186817"/>
    </source>
</evidence>
<keyword evidence="2" id="KW-1185">Reference proteome</keyword>
<reference evidence="1 2" key="1">
    <citation type="submission" date="2016-02" db="EMBL/GenBank/DDBJ databases">
        <title>Genome analysis of coral dinoflagellate symbionts highlights evolutionary adaptations to a symbiotic lifestyle.</title>
        <authorList>
            <person name="Aranda M."/>
            <person name="Li Y."/>
            <person name="Liew Y.J."/>
            <person name="Baumgarten S."/>
            <person name="Simakov O."/>
            <person name="Wilson M."/>
            <person name="Piel J."/>
            <person name="Ashoor H."/>
            <person name="Bougouffa S."/>
            <person name="Bajic V.B."/>
            <person name="Ryu T."/>
            <person name="Ravasi T."/>
            <person name="Bayer T."/>
            <person name="Micklem G."/>
            <person name="Kim H."/>
            <person name="Bhak J."/>
            <person name="Lajeunesse T.C."/>
            <person name="Voolstra C.R."/>
        </authorList>
    </citation>
    <scope>NUCLEOTIDE SEQUENCE [LARGE SCALE GENOMIC DNA]</scope>
    <source>
        <strain evidence="1 2">CCMP2467</strain>
    </source>
</reference>
<gene>
    <name evidence="1" type="ORF">AK812_SmicGene7359</name>
</gene>
<dbReference type="Proteomes" id="UP000186817">
    <property type="component" value="Unassembled WGS sequence"/>
</dbReference>
<dbReference type="EMBL" id="LSRX01000104">
    <property type="protein sequence ID" value="OLQ09049.1"/>
    <property type="molecule type" value="Genomic_DNA"/>
</dbReference>
<comment type="caution">
    <text evidence="1">The sequence shown here is derived from an EMBL/GenBank/DDBJ whole genome shotgun (WGS) entry which is preliminary data.</text>
</comment>
<dbReference type="AlphaFoldDB" id="A0A1Q9ENN1"/>
<evidence type="ECO:0000313" key="1">
    <source>
        <dbReference type="EMBL" id="OLQ09049.1"/>
    </source>
</evidence>
<proteinExistence type="predicted"/>
<organism evidence="1 2">
    <name type="scientific">Symbiodinium microadriaticum</name>
    <name type="common">Dinoflagellate</name>
    <name type="synonym">Zooxanthella microadriatica</name>
    <dbReference type="NCBI Taxonomy" id="2951"/>
    <lineage>
        <taxon>Eukaryota</taxon>
        <taxon>Sar</taxon>
        <taxon>Alveolata</taxon>
        <taxon>Dinophyceae</taxon>
        <taxon>Suessiales</taxon>
        <taxon>Symbiodiniaceae</taxon>
        <taxon>Symbiodinium</taxon>
    </lineage>
</organism>
<protein>
    <submittedName>
        <fullName evidence="1">Uncharacterized protein</fullName>
    </submittedName>
</protein>
<name>A0A1Q9ENN1_SYMMI</name>
<accession>A0A1Q9ENN1</accession>